<dbReference type="Proteomes" id="UP000477782">
    <property type="component" value="Unassembled WGS sequence"/>
</dbReference>
<comment type="caution">
    <text evidence="1">The sequence shown here is derived from an EMBL/GenBank/DDBJ whole genome shotgun (WGS) entry which is preliminary data.</text>
</comment>
<keyword evidence="2" id="KW-1185">Reference proteome</keyword>
<name>A0A6M0QQ37_9RHOB</name>
<protein>
    <submittedName>
        <fullName evidence="1">Uncharacterized protein</fullName>
    </submittedName>
</protein>
<gene>
    <name evidence="1" type="ORF">G4Z14_04730</name>
</gene>
<accession>A0A6M0QQ37</accession>
<dbReference type="AlphaFoldDB" id="A0A6M0QQ37"/>
<dbReference type="EMBL" id="JAAIVJ010000002">
    <property type="protein sequence ID" value="NEY89595.1"/>
    <property type="molecule type" value="Genomic_DNA"/>
</dbReference>
<evidence type="ECO:0000313" key="2">
    <source>
        <dbReference type="Proteomes" id="UP000477782"/>
    </source>
</evidence>
<dbReference type="RefSeq" id="WP_164623640.1">
    <property type="nucleotide sequence ID" value="NZ_JAAIVJ010000002.1"/>
</dbReference>
<organism evidence="1 2">
    <name type="scientific">Tabrizicola oligotrophica</name>
    <dbReference type="NCBI Taxonomy" id="2710650"/>
    <lineage>
        <taxon>Bacteria</taxon>
        <taxon>Pseudomonadati</taxon>
        <taxon>Pseudomonadota</taxon>
        <taxon>Alphaproteobacteria</taxon>
        <taxon>Rhodobacterales</taxon>
        <taxon>Paracoccaceae</taxon>
        <taxon>Tabrizicola</taxon>
    </lineage>
</organism>
<evidence type="ECO:0000313" key="1">
    <source>
        <dbReference type="EMBL" id="NEY89595.1"/>
    </source>
</evidence>
<proteinExistence type="predicted"/>
<sequence>MTKHLADHRTAPTGGRVKAFLTIARDRSESAWRGLWQRRFDRAEDNQRLVQYVRIEKGREA</sequence>
<reference evidence="1 2" key="1">
    <citation type="submission" date="2020-02" db="EMBL/GenBank/DDBJ databases">
        <authorList>
            <person name="Chen W.-M."/>
        </authorList>
    </citation>
    <scope>NUCLEOTIDE SEQUENCE [LARGE SCALE GENOMIC DNA]</scope>
    <source>
        <strain evidence="1 2">KMS-5</strain>
    </source>
</reference>